<evidence type="ECO:0000256" key="1">
    <source>
        <dbReference type="ARBA" id="ARBA00009986"/>
    </source>
</evidence>
<dbReference type="PROSITE" id="PS00070">
    <property type="entry name" value="ALDEHYDE_DEHYDR_CYS"/>
    <property type="match status" value="1"/>
</dbReference>
<dbReference type="GO" id="GO:0004777">
    <property type="term" value="F:succinate-semialdehyde dehydrogenase (NAD+) activity"/>
    <property type="evidence" value="ECO:0007669"/>
    <property type="project" value="TreeGrafter"/>
</dbReference>
<dbReference type="SUPFAM" id="SSF53720">
    <property type="entry name" value="ALDH-like"/>
    <property type="match status" value="1"/>
</dbReference>
<feature type="domain" description="Aldehyde dehydrogenase" evidence="5">
    <location>
        <begin position="44"/>
        <end position="493"/>
    </location>
</feature>
<dbReference type="InterPro" id="IPR050740">
    <property type="entry name" value="Aldehyde_DH_Superfamily"/>
</dbReference>
<dbReference type="PANTHER" id="PTHR43353">
    <property type="entry name" value="SUCCINATE-SEMIALDEHYDE DEHYDROGENASE, MITOCHONDRIAL"/>
    <property type="match status" value="1"/>
</dbReference>
<keyword evidence="2 4" id="KW-0560">Oxidoreductase</keyword>
<evidence type="ECO:0000256" key="4">
    <source>
        <dbReference type="RuleBase" id="RU003345"/>
    </source>
</evidence>
<dbReference type="CDD" id="cd07103">
    <property type="entry name" value="ALDH_F5_SSADH_GabD"/>
    <property type="match status" value="1"/>
</dbReference>
<comment type="similarity">
    <text evidence="1 4">Belongs to the aldehyde dehydrogenase family.</text>
</comment>
<evidence type="ECO:0000256" key="2">
    <source>
        <dbReference type="ARBA" id="ARBA00023002"/>
    </source>
</evidence>
<feature type="active site" evidence="3">
    <location>
        <position position="272"/>
    </location>
</feature>
<dbReference type="RefSeq" id="WP_138927032.1">
    <property type="nucleotide sequence ID" value="NZ_CP034412.1"/>
</dbReference>
<dbReference type="KEGG" id="gcr:GcLGCM259_2819"/>
<dbReference type="FunFam" id="3.40.605.10:FF:000007">
    <property type="entry name" value="NAD/NADP-dependent betaine aldehyde dehydrogenase"/>
    <property type="match status" value="1"/>
</dbReference>
<dbReference type="InterPro" id="IPR016162">
    <property type="entry name" value="Ald_DH_N"/>
</dbReference>
<dbReference type="GO" id="GO:0009450">
    <property type="term" value="P:gamma-aminobutyric acid catabolic process"/>
    <property type="evidence" value="ECO:0007669"/>
    <property type="project" value="TreeGrafter"/>
</dbReference>
<dbReference type="InterPro" id="IPR016160">
    <property type="entry name" value="Ald_DH_CS_CYS"/>
</dbReference>
<accession>A0A5B7WWU1</accession>
<evidence type="ECO:0000313" key="7">
    <source>
        <dbReference type="Proteomes" id="UP000307000"/>
    </source>
</evidence>
<dbReference type="Proteomes" id="UP000307000">
    <property type="component" value="Chromosome"/>
</dbReference>
<dbReference type="Pfam" id="PF00171">
    <property type="entry name" value="Aldedh"/>
    <property type="match status" value="1"/>
</dbReference>
<dbReference type="InterPro" id="IPR015590">
    <property type="entry name" value="Aldehyde_DH_dom"/>
</dbReference>
<dbReference type="InterPro" id="IPR029510">
    <property type="entry name" value="Ald_DH_CS_GLU"/>
</dbReference>
<dbReference type="AlphaFoldDB" id="A0A5B7WWU1"/>
<dbReference type="Gene3D" id="3.40.309.10">
    <property type="entry name" value="Aldehyde Dehydrogenase, Chain A, domain 2"/>
    <property type="match status" value="1"/>
</dbReference>
<protein>
    <submittedName>
        <fullName evidence="6">NAD-dependent succinate-semialdehyde dehydrogenase</fullName>
    </submittedName>
</protein>
<proteinExistence type="inferred from homology"/>
<dbReference type="FunFam" id="3.40.309.10:FF:000004">
    <property type="entry name" value="Succinate-semialdehyde dehydrogenase I"/>
    <property type="match status" value="1"/>
</dbReference>
<gene>
    <name evidence="6" type="ORF">GcLGCM259_2819</name>
</gene>
<evidence type="ECO:0000313" key="6">
    <source>
        <dbReference type="EMBL" id="QCY48526.1"/>
    </source>
</evidence>
<dbReference type="EMBL" id="CP034412">
    <property type="protein sequence ID" value="QCY48526.1"/>
    <property type="molecule type" value="Genomic_DNA"/>
</dbReference>
<organism evidence="6 7">
    <name type="scientific">Glutamicibacter creatinolyticus</name>
    <dbReference type="NCBI Taxonomy" id="162496"/>
    <lineage>
        <taxon>Bacteria</taxon>
        <taxon>Bacillati</taxon>
        <taxon>Actinomycetota</taxon>
        <taxon>Actinomycetes</taxon>
        <taxon>Micrococcales</taxon>
        <taxon>Micrococcaceae</taxon>
        <taxon>Glutamicibacter</taxon>
    </lineage>
</organism>
<keyword evidence="7" id="KW-1185">Reference proteome</keyword>
<dbReference type="PROSITE" id="PS00687">
    <property type="entry name" value="ALDEHYDE_DEHYDR_GLU"/>
    <property type="match status" value="1"/>
</dbReference>
<reference evidence="6 7" key="1">
    <citation type="submission" date="2018-12" db="EMBL/GenBank/DDBJ databases">
        <title>Complete Genome Sequence of Glutamicibacter creatinolyticus strain LGCM259,isolated from an abscess of a 12-year-old mare in Italy.</title>
        <authorList>
            <person name="Santos R.G."/>
            <person name="Silva A.L."/>
            <person name="Seyffert N."/>
            <person name="Castro T.L.P."/>
            <person name="Attili A.R."/>
            <person name="Rifici C."/>
            <person name="Mazzullo G."/>
            <person name="Brenig B."/>
            <person name="Venanzi F."/>
            <person name="Azevedo V."/>
        </authorList>
    </citation>
    <scope>NUCLEOTIDE SEQUENCE [LARGE SCALE GENOMIC DNA]</scope>
    <source>
        <strain evidence="6 7">LGCM 259</strain>
    </source>
</reference>
<evidence type="ECO:0000256" key="3">
    <source>
        <dbReference type="PROSITE-ProRule" id="PRU10007"/>
    </source>
</evidence>
<sequence>MSETTELAATGTERSAQALVPADAGRVALADAVIESLELGAAGITVHDPATAEPIAAVPDRSVDEALEAVARADAAGAEWAARSARQRAEVLHAWHALLVENTEQIAHLISREMGKTLTEARGEVKYGADFVRWYAEEAVRPAGGYRPTPDGGADLLTRRAPVGLAVLITPWNFPLAMATRKIAPALAAGCPVVVKPATATPLTTYYAVQLARRAGVPEGLIEVITTADSAAFSQAVLADPRVRKVSFTGSTPVGRTLLELAARNVLRSSMELGGNAPLLVFDDADLERAIEGTLAAKLRNSGQSCIGANRIYVQSGIAEEFTAELTRRFDEVTVGAGLGAAVQLGAMIDERAVRQMHEFTRDAVQRGAQLRTGGHGYAGPGSFFAPTVLDAVDRDSAVARQEIFGPIAAIQRFETEQQALTLANDTEYGLAGYVFSQDLDRALNVADRLQTGIVGINQGVPSNAAAPFGGVKHSGLGREGGAEGLEEYQSVRFYNIARRDT</sequence>
<name>A0A5B7WWU1_9MICC</name>
<dbReference type="PANTHER" id="PTHR43353:SF5">
    <property type="entry name" value="SUCCINATE-SEMIALDEHYDE DEHYDROGENASE, MITOCHONDRIAL"/>
    <property type="match status" value="1"/>
</dbReference>
<dbReference type="InterPro" id="IPR016163">
    <property type="entry name" value="Ald_DH_C"/>
</dbReference>
<evidence type="ECO:0000259" key="5">
    <source>
        <dbReference type="Pfam" id="PF00171"/>
    </source>
</evidence>
<dbReference type="Gene3D" id="3.40.605.10">
    <property type="entry name" value="Aldehyde Dehydrogenase, Chain A, domain 1"/>
    <property type="match status" value="1"/>
</dbReference>
<dbReference type="InterPro" id="IPR016161">
    <property type="entry name" value="Ald_DH/histidinol_DH"/>
</dbReference>